<dbReference type="AlphaFoldDB" id="A0A1X7DHP0"/>
<dbReference type="EMBL" id="FXAC01000012">
    <property type="protein sequence ID" value="SMF15729.1"/>
    <property type="molecule type" value="Genomic_DNA"/>
</dbReference>
<sequence>MKARIAALAALAGLSVAAFKSWREAEAKREAWNSAVDPVD</sequence>
<name>A0A1X7DHP0_9MICC</name>
<protein>
    <submittedName>
        <fullName evidence="1">Uncharacterized protein</fullName>
    </submittedName>
</protein>
<proteinExistence type="predicted"/>
<keyword evidence="2" id="KW-1185">Reference proteome</keyword>
<dbReference type="Proteomes" id="UP000192929">
    <property type="component" value="Unassembled WGS sequence"/>
</dbReference>
<dbReference type="RefSeq" id="WP_255359867.1">
    <property type="nucleotide sequence ID" value="NZ_CP035504.1"/>
</dbReference>
<gene>
    <name evidence="1" type="ORF">SAMN06296028_1123</name>
</gene>
<accession>A0A1X7DHP0</accession>
<organism evidence="1 2">
    <name type="scientific">Kocuria marina subsp. indica</name>
    <dbReference type="NCBI Taxonomy" id="1049583"/>
    <lineage>
        <taxon>Bacteria</taxon>
        <taxon>Bacillati</taxon>
        <taxon>Actinomycetota</taxon>
        <taxon>Actinomycetes</taxon>
        <taxon>Micrococcales</taxon>
        <taxon>Micrococcaceae</taxon>
        <taxon>Kocuria</taxon>
    </lineage>
</organism>
<reference evidence="2" key="1">
    <citation type="submission" date="2017-04" db="EMBL/GenBank/DDBJ databases">
        <authorList>
            <person name="Varghese N."/>
            <person name="Submissions S."/>
        </authorList>
    </citation>
    <scope>NUCLEOTIDE SEQUENCE [LARGE SCALE GENOMIC DNA]</scope>
    <source>
        <strain evidence="2">NIO-1021</strain>
    </source>
</reference>
<dbReference type="GeneID" id="93243301"/>
<evidence type="ECO:0000313" key="1">
    <source>
        <dbReference type="EMBL" id="SMF15729.1"/>
    </source>
</evidence>
<evidence type="ECO:0000313" key="2">
    <source>
        <dbReference type="Proteomes" id="UP000192929"/>
    </source>
</evidence>